<dbReference type="PROSITE" id="PS00107">
    <property type="entry name" value="PROTEIN_KINASE_ATP"/>
    <property type="match status" value="1"/>
</dbReference>
<reference evidence="10" key="2">
    <citation type="submission" date="2025-08" db="UniProtKB">
        <authorList>
            <consortium name="RefSeq"/>
        </authorList>
    </citation>
    <scope>IDENTIFICATION</scope>
    <source>
        <tissue evidence="10">Leaf</tissue>
    </source>
</reference>
<evidence type="ECO:0000256" key="6">
    <source>
        <dbReference type="RuleBase" id="RU000304"/>
    </source>
</evidence>
<evidence type="ECO:0000313" key="10">
    <source>
        <dbReference type="RefSeq" id="XP_010419018.1"/>
    </source>
</evidence>
<keyword evidence="2 5" id="KW-0547">Nucleotide-binding</keyword>
<protein>
    <submittedName>
        <fullName evidence="10">Mitogen-activated protein kinase kinase 7-like</fullName>
    </submittedName>
</protein>
<evidence type="ECO:0000256" key="4">
    <source>
        <dbReference type="ARBA" id="ARBA00022840"/>
    </source>
</evidence>
<dbReference type="SUPFAM" id="SSF56112">
    <property type="entry name" value="Protein kinase-like (PK-like)"/>
    <property type="match status" value="1"/>
</dbReference>
<dbReference type="InterPro" id="IPR011009">
    <property type="entry name" value="Kinase-like_dom_sf"/>
</dbReference>
<dbReference type="PANTHER" id="PTHR48011:SF85">
    <property type="entry name" value="PROTEIN KINASE SUPERFAMILY PROTEIN"/>
    <property type="match status" value="1"/>
</dbReference>
<evidence type="ECO:0000259" key="8">
    <source>
        <dbReference type="PROSITE" id="PS50011"/>
    </source>
</evidence>
<dbReference type="PANTHER" id="PTHR48011">
    <property type="entry name" value="CCR4-NOT TRANSCRIPTIONAL COMPLEX SUBUNIT CAF120-RELATED"/>
    <property type="match status" value="1"/>
</dbReference>
<dbReference type="Pfam" id="PF00069">
    <property type="entry name" value="Pkinase"/>
    <property type="match status" value="1"/>
</dbReference>
<comment type="similarity">
    <text evidence="6">Belongs to the protein kinase superfamily.</text>
</comment>
<feature type="binding site" evidence="5">
    <location>
        <position position="131"/>
    </location>
    <ligand>
        <name>ATP</name>
        <dbReference type="ChEBI" id="CHEBI:30616"/>
    </ligand>
</feature>
<sequence length="384" mass="42597">MEITSNKRKRVVAAPPTNKSSSESSVQIISQRAFEAAVYKLSKSFEVVASPTCVIASPQTYSDQFGSSIKVISREAFEASVSKRSKTEQSPDGSVWIHCHSLGEGAHGFVYLAKQNTDVETDGLPLKMAIKCSSITFSSSLIDEEQILTRLSSPYVISCYGSKITMSKTRPNGSDYNLILEYCSGGRIADFLKFRGKGMVENDVQLFSTDILKGISYIHSMKIIHCDIKPGNILLKPQVTRSMSNGFEPKIADFGLALRKTSDEYGDGSGHKRGTLLYMSPEVLREGLLDYAADIWSFGCTVLEMLTGKKPWSEFQVLDRKKLEDVIAHSSFKPCIPSWLFDDAKDFLNKCLEIDPLQRFDSTALLKHKFLSSCNVDDNVVKKG</sequence>
<evidence type="ECO:0000313" key="9">
    <source>
        <dbReference type="Proteomes" id="UP000694864"/>
    </source>
</evidence>
<dbReference type="Proteomes" id="UP000694864">
    <property type="component" value="Chromosome 1"/>
</dbReference>
<feature type="compositionally biased region" description="Basic residues" evidence="7">
    <location>
        <begin position="1"/>
        <end position="11"/>
    </location>
</feature>
<evidence type="ECO:0000256" key="1">
    <source>
        <dbReference type="ARBA" id="ARBA00022679"/>
    </source>
</evidence>
<dbReference type="InterPro" id="IPR017441">
    <property type="entry name" value="Protein_kinase_ATP_BS"/>
</dbReference>
<evidence type="ECO:0000256" key="7">
    <source>
        <dbReference type="SAM" id="MobiDB-lite"/>
    </source>
</evidence>
<dbReference type="GeneID" id="104704668"/>
<dbReference type="SMART" id="SM00220">
    <property type="entry name" value="S_TKc"/>
    <property type="match status" value="1"/>
</dbReference>
<feature type="region of interest" description="Disordered" evidence="7">
    <location>
        <begin position="1"/>
        <end position="25"/>
    </location>
</feature>
<dbReference type="CDD" id="cd06606">
    <property type="entry name" value="STKc_MAPKKK"/>
    <property type="match status" value="1"/>
</dbReference>
<dbReference type="InterPro" id="IPR000719">
    <property type="entry name" value="Prot_kinase_dom"/>
</dbReference>
<evidence type="ECO:0000256" key="3">
    <source>
        <dbReference type="ARBA" id="ARBA00022777"/>
    </source>
</evidence>
<reference evidence="9" key="1">
    <citation type="journal article" date="2014" name="Nat. Commun.">
        <title>The emerging biofuel crop Camelina sativa retains a highly undifferentiated hexaploid genome structure.</title>
        <authorList>
            <person name="Kagale S."/>
            <person name="Koh C."/>
            <person name="Nixon J."/>
            <person name="Bollina V."/>
            <person name="Clarke W.E."/>
            <person name="Tuteja R."/>
            <person name="Spillane C."/>
            <person name="Robinson S.J."/>
            <person name="Links M.G."/>
            <person name="Clarke C."/>
            <person name="Higgins E.E."/>
            <person name="Huebert T."/>
            <person name="Sharpe A.G."/>
            <person name="Parkin I.A."/>
        </authorList>
    </citation>
    <scope>NUCLEOTIDE SEQUENCE [LARGE SCALE GENOMIC DNA]</scope>
    <source>
        <strain evidence="9">cv. DH55</strain>
    </source>
</reference>
<dbReference type="InterPro" id="IPR052751">
    <property type="entry name" value="Plant_MAPKKK"/>
</dbReference>
<organism evidence="9 10">
    <name type="scientific">Camelina sativa</name>
    <name type="common">False flax</name>
    <name type="synonym">Myagrum sativum</name>
    <dbReference type="NCBI Taxonomy" id="90675"/>
    <lineage>
        <taxon>Eukaryota</taxon>
        <taxon>Viridiplantae</taxon>
        <taxon>Streptophyta</taxon>
        <taxon>Embryophyta</taxon>
        <taxon>Tracheophyta</taxon>
        <taxon>Spermatophyta</taxon>
        <taxon>Magnoliopsida</taxon>
        <taxon>eudicotyledons</taxon>
        <taxon>Gunneridae</taxon>
        <taxon>Pentapetalae</taxon>
        <taxon>rosids</taxon>
        <taxon>malvids</taxon>
        <taxon>Brassicales</taxon>
        <taxon>Brassicaceae</taxon>
        <taxon>Camelineae</taxon>
        <taxon>Camelina</taxon>
    </lineage>
</organism>
<evidence type="ECO:0000256" key="5">
    <source>
        <dbReference type="PROSITE-ProRule" id="PRU10141"/>
    </source>
</evidence>
<keyword evidence="9" id="KW-1185">Reference proteome</keyword>
<keyword evidence="6" id="KW-0723">Serine/threonine-protein kinase</keyword>
<name>A0ABM0T0N9_CAMSA</name>
<evidence type="ECO:0000256" key="2">
    <source>
        <dbReference type="ARBA" id="ARBA00022741"/>
    </source>
</evidence>
<keyword evidence="4 5" id="KW-0067">ATP-binding</keyword>
<proteinExistence type="inferred from homology"/>
<dbReference type="RefSeq" id="XP_010419018.1">
    <property type="nucleotide sequence ID" value="XM_010420716.1"/>
</dbReference>
<dbReference type="InterPro" id="IPR008271">
    <property type="entry name" value="Ser/Thr_kinase_AS"/>
</dbReference>
<dbReference type="PROSITE" id="PS50011">
    <property type="entry name" value="PROTEIN_KINASE_DOM"/>
    <property type="match status" value="1"/>
</dbReference>
<dbReference type="PROSITE" id="PS00108">
    <property type="entry name" value="PROTEIN_KINASE_ST"/>
    <property type="match status" value="1"/>
</dbReference>
<keyword evidence="1" id="KW-0808">Transferase</keyword>
<accession>A0ABM0T0N9</accession>
<gene>
    <name evidence="10" type="primary">LOC104704668</name>
</gene>
<keyword evidence="3" id="KW-0418">Kinase</keyword>
<feature type="domain" description="Protein kinase" evidence="8">
    <location>
        <begin position="96"/>
        <end position="371"/>
    </location>
</feature>
<dbReference type="Gene3D" id="1.10.510.10">
    <property type="entry name" value="Transferase(Phosphotransferase) domain 1"/>
    <property type="match status" value="1"/>
</dbReference>